<protein>
    <submittedName>
        <fullName evidence="1">Uncharacterized protein</fullName>
    </submittedName>
</protein>
<evidence type="ECO:0000313" key="1">
    <source>
        <dbReference type="EMBL" id="KYP39754.1"/>
    </source>
</evidence>
<reference evidence="1" key="1">
    <citation type="journal article" date="2012" name="Nat. Biotechnol.">
        <title>Draft genome sequence of pigeonpea (Cajanus cajan), an orphan legume crop of resource-poor farmers.</title>
        <authorList>
            <person name="Varshney R.K."/>
            <person name="Chen W."/>
            <person name="Li Y."/>
            <person name="Bharti A.K."/>
            <person name="Saxena R.K."/>
            <person name="Schlueter J.A."/>
            <person name="Donoghue M.T."/>
            <person name="Azam S."/>
            <person name="Fan G."/>
            <person name="Whaley A.M."/>
            <person name="Farmer A.D."/>
            <person name="Sheridan J."/>
            <person name="Iwata A."/>
            <person name="Tuteja R."/>
            <person name="Penmetsa R.V."/>
            <person name="Wu W."/>
            <person name="Upadhyaya H.D."/>
            <person name="Yang S.P."/>
            <person name="Shah T."/>
            <person name="Saxena K.B."/>
            <person name="Michael T."/>
            <person name="McCombie W.R."/>
            <person name="Yang B."/>
            <person name="Zhang G."/>
            <person name="Yang H."/>
            <person name="Wang J."/>
            <person name="Spillane C."/>
            <person name="Cook D.R."/>
            <person name="May G.D."/>
            <person name="Xu X."/>
            <person name="Jackson S.A."/>
        </authorList>
    </citation>
    <scope>NUCLEOTIDE SEQUENCE [LARGE SCALE GENOMIC DNA]</scope>
</reference>
<name>A0A151RAT4_CAJCA</name>
<gene>
    <name evidence="1" type="ORF">KK1_038915</name>
</gene>
<dbReference type="EMBL" id="KQ483884">
    <property type="protein sequence ID" value="KYP39754.1"/>
    <property type="molecule type" value="Genomic_DNA"/>
</dbReference>
<dbReference type="Gramene" id="C.cajan_39296.t">
    <property type="protein sequence ID" value="C.cajan_39296.t.cds1"/>
    <property type="gene ID" value="C.cajan_39296"/>
</dbReference>
<dbReference type="Proteomes" id="UP000075243">
    <property type="component" value="Unassembled WGS sequence"/>
</dbReference>
<evidence type="ECO:0000313" key="2">
    <source>
        <dbReference type="Proteomes" id="UP000075243"/>
    </source>
</evidence>
<keyword evidence="2" id="KW-1185">Reference proteome</keyword>
<dbReference type="AlphaFoldDB" id="A0A151RAT4"/>
<proteinExistence type="predicted"/>
<sequence>MEENENIQTIFERFQTIGNELSFLGRTCDNFDHNEKLLCSFPKQWRTHVTML</sequence>
<organism evidence="1 2">
    <name type="scientific">Cajanus cajan</name>
    <name type="common">Pigeon pea</name>
    <name type="synonym">Cajanus indicus</name>
    <dbReference type="NCBI Taxonomy" id="3821"/>
    <lineage>
        <taxon>Eukaryota</taxon>
        <taxon>Viridiplantae</taxon>
        <taxon>Streptophyta</taxon>
        <taxon>Embryophyta</taxon>
        <taxon>Tracheophyta</taxon>
        <taxon>Spermatophyta</taxon>
        <taxon>Magnoliopsida</taxon>
        <taxon>eudicotyledons</taxon>
        <taxon>Gunneridae</taxon>
        <taxon>Pentapetalae</taxon>
        <taxon>rosids</taxon>
        <taxon>fabids</taxon>
        <taxon>Fabales</taxon>
        <taxon>Fabaceae</taxon>
        <taxon>Papilionoideae</taxon>
        <taxon>50 kb inversion clade</taxon>
        <taxon>NPAAA clade</taxon>
        <taxon>indigoferoid/millettioid clade</taxon>
        <taxon>Phaseoleae</taxon>
        <taxon>Cajanus</taxon>
    </lineage>
</organism>
<accession>A0A151RAT4</accession>